<organism evidence="3 4">
    <name type="scientific">Pseudarthrobacter scleromae</name>
    <dbReference type="NCBI Taxonomy" id="158897"/>
    <lineage>
        <taxon>Bacteria</taxon>
        <taxon>Bacillati</taxon>
        <taxon>Actinomycetota</taxon>
        <taxon>Actinomycetes</taxon>
        <taxon>Micrococcales</taxon>
        <taxon>Micrococcaceae</taxon>
        <taxon>Pseudarthrobacter</taxon>
    </lineage>
</organism>
<accession>A0ABQ2CLJ7</accession>
<dbReference type="Proteomes" id="UP000658754">
    <property type="component" value="Unassembled WGS sequence"/>
</dbReference>
<dbReference type="SUPFAM" id="SSF54593">
    <property type="entry name" value="Glyoxalase/Bleomycin resistance protein/Dihydroxybiphenyl dioxygenase"/>
    <property type="match status" value="1"/>
</dbReference>
<feature type="region of interest" description="Disordered" evidence="1">
    <location>
        <begin position="126"/>
        <end position="147"/>
    </location>
</feature>
<name>A0ABQ2CLJ7_9MICC</name>
<keyword evidence="3" id="KW-0223">Dioxygenase</keyword>
<dbReference type="InterPro" id="IPR037523">
    <property type="entry name" value="VOC_core"/>
</dbReference>
<dbReference type="PROSITE" id="PS51819">
    <property type="entry name" value="VOC"/>
    <property type="match status" value="1"/>
</dbReference>
<protein>
    <submittedName>
        <fullName evidence="3">Extradiol dioxygenase</fullName>
    </submittedName>
</protein>
<evidence type="ECO:0000259" key="2">
    <source>
        <dbReference type="PROSITE" id="PS51819"/>
    </source>
</evidence>
<gene>
    <name evidence="3" type="ORF">GCM10007175_35490</name>
</gene>
<dbReference type="GO" id="GO:0051213">
    <property type="term" value="F:dioxygenase activity"/>
    <property type="evidence" value="ECO:0007669"/>
    <property type="project" value="UniProtKB-KW"/>
</dbReference>
<dbReference type="Pfam" id="PF22677">
    <property type="entry name" value="Ble-like_N"/>
    <property type="match status" value="1"/>
</dbReference>
<sequence>MASQLFLNLPVQDLQRSVGFFTALGFTFNPDFTDENATCMVVNENAYVMLLVEAYFKTFTTKGVASTRDSAEAIIAYSVDSREAVDQAVQSALANGGSASQDAQDYGFMYNHSFQDPDGHLWEVFWMDPDGPPAESPSNEDSAGPQT</sequence>
<proteinExistence type="predicted"/>
<dbReference type="PANTHER" id="PTHR36503:SF2">
    <property type="entry name" value="BLR2408 PROTEIN"/>
    <property type="match status" value="1"/>
</dbReference>
<feature type="compositionally biased region" description="Polar residues" evidence="1">
    <location>
        <begin position="136"/>
        <end position="147"/>
    </location>
</feature>
<feature type="domain" description="VOC" evidence="2">
    <location>
        <begin position="3"/>
        <end position="127"/>
    </location>
</feature>
<dbReference type="EMBL" id="BMKV01000008">
    <property type="protein sequence ID" value="GGI94826.1"/>
    <property type="molecule type" value="Genomic_DNA"/>
</dbReference>
<dbReference type="Gene3D" id="3.10.180.10">
    <property type="entry name" value="2,3-Dihydroxybiphenyl 1,2-Dioxygenase, domain 1"/>
    <property type="match status" value="1"/>
</dbReference>
<dbReference type="InterPro" id="IPR053863">
    <property type="entry name" value="Glyoxy/Ble-like_N"/>
</dbReference>
<evidence type="ECO:0000256" key="1">
    <source>
        <dbReference type="SAM" id="MobiDB-lite"/>
    </source>
</evidence>
<dbReference type="RefSeq" id="WP_188732227.1">
    <property type="nucleotide sequence ID" value="NZ_BMKV01000008.1"/>
</dbReference>
<keyword evidence="3" id="KW-0560">Oxidoreductase</keyword>
<dbReference type="InterPro" id="IPR029068">
    <property type="entry name" value="Glyas_Bleomycin-R_OHBP_Dase"/>
</dbReference>
<evidence type="ECO:0000313" key="4">
    <source>
        <dbReference type="Proteomes" id="UP000658754"/>
    </source>
</evidence>
<dbReference type="PANTHER" id="PTHR36503">
    <property type="entry name" value="BLR2520 PROTEIN"/>
    <property type="match status" value="1"/>
</dbReference>
<reference evidence="4" key="1">
    <citation type="journal article" date="2019" name="Int. J. Syst. Evol. Microbiol.">
        <title>The Global Catalogue of Microorganisms (GCM) 10K type strain sequencing project: providing services to taxonomists for standard genome sequencing and annotation.</title>
        <authorList>
            <consortium name="The Broad Institute Genomics Platform"/>
            <consortium name="The Broad Institute Genome Sequencing Center for Infectious Disease"/>
            <person name="Wu L."/>
            <person name="Ma J."/>
        </authorList>
    </citation>
    <scope>NUCLEOTIDE SEQUENCE [LARGE SCALE GENOMIC DNA]</scope>
    <source>
        <strain evidence="4">CGMCC 1.3601</strain>
    </source>
</reference>
<comment type="caution">
    <text evidence="3">The sequence shown here is derived from an EMBL/GenBank/DDBJ whole genome shotgun (WGS) entry which is preliminary data.</text>
</comment>
<keyword evidence="4" id="KW-1185">Reference proteome</keyword>
<evidence type="ECO:0000313" key="3">
    <source>
        <dbReference type="EMBL" id="GGI94826.1"/>
    </source>
</evidence>